<evidence type="ECO:0000313" key="1">
    <source>
        <dbReference type="EMBL" id="VDM66165.1"/>
    </source>
</evidence>
<name>A0A3P7K4K5_STRVU</name>
<protein>
    <submittedName>
        <fullName evidence="1">Uncharacterized protein</fullName>
    </submittedName>
</protein>
<dbReference type="EMBL" id="UYYB01002188">
    <property type="protein sequence ID" value="VDM66165.1"/>
    <property type="molecule type" value="Genomic_DNA"/>
</dbReference>
<dbReference type="OrthoDB" id="5773292at2759"/>
<evidence type="ECO:0000313" key="2">
    <source>
        <dbReference type="Proteomes" id="UP000270094"/>
    </source>
</evidence>
<proteinExistence type="predicted"/>
<dbReference type="Proteomes" id="UP000270094">
    <property type="component" value="Unassembled WGS sequence"/>
</dbReference>
<accession>A0A3P7K4K5</accession>
<keyword evidence="2" id="KW-1185">Reference proteome</keyword>
<reference evidence="1 2" key="1">
    <citation type="submission" date="2018-11" db="EMBL/GenBank/DDBJ databases">
        <authorList>
            <consortium name="Pathogen Informatics"/>
        </authorList>
    </citation>
    <scope>NUCLEOTIDE SEQUENCE [LARGE SCALE GENOMIC DNA]</scope>
</reference>
<organism evidence="1 2">
    <name type="scientific">Strongylus vulgaris</name>
    <name type="common">Blood worm</name>
    <dbReference type="NCBI Taxonomy" id="40348"/>
    <lineage>
        <taxon>Eukaryota</taxon>
        <taxon>Metazoa</taxon>
        <taxon>Ecdysozoa</taxon>
        <taxon>Nematoda</taxon>
        <taxon>Chromadorea</taxon>
        <taxon>Rhabditida</taxon>
        <taxon>Rhabditina</taxon>
        <taxon>Rhabditomorpha</taxon>
        <taxon>Strongyloidea</taxon>
        <taxon>Strongylidae</taxon>
        <taxon>Strongylus</taxon>
    </lineage>
</organism>
<gene>
    <name evidence="1" type="ORF">SVUK_LOCUS1163</name>
</gene>
<dbReference type="AlphaFoldDB" id="A0A3P7K4K5"/>
<sequence>MPDDGIICFQNPRLPLLIKSGVTRHWMSNLSDRKLNYKARQYVNSEMNQLGYITFQITIENPDSCFSIDPGQVSGEIAGRGHISLIITRKVSTMVYVYLDKYEIDYIQPGVGKDDKMIIEYTGELNGKTIVRMVPVA</sequence>